<dbReference type="EMBL" id="CP048108">
    <property type="protein sequence ID" value="QHS45774.1"/>
    <property type="molecule type" value="Genomic_DNA"/>
</dbReference>
<dbReference type="Proteomes" id="UP000464389">
    <property type="component" value="Chromosome"/>
</dbReference>
<reference evidence="1 2" key="1">
    <citation type="submission" date="2020-01" db="EMBL/GenBank/DDBJ databases">
        <title>Bactrocera dorsalis gut bacteria genome.</title>
        <authorList>
            <person name="Zhang H."/>
            <person name="Cai Z."/>
        </authorList>
    </citation>
    <scope>NUCLEOTIDE SEQUENCE [LARGE SCALE GENOMIC DNA]</scope>
    <source>
        <strain evidence="1 2">BD177</strain>
    </source>
</reference>
<accession>A0A6P1UTZ2</accession>
<dbReference type="RefSeq" id="WP_162121616.1">
    <property type="nucleotide sequence ID" value="NZ_CP048108.1"/>
</dbReference>
<sequence>MGKPAKFDYTQDAQSIAWAVLNGVTSIQNLHAFRNRVPGGARQADRIYPETREALRLIGEERKKARDCKAFKDLLRPFSQKYAAGETLTAILAPVLKGYRQMYLEKLGLALTHEQIIMLLVATDGVEQLEKYGYSVIGDFPTATTTRH</sequence>
<evidence type="ECO:0000313" key="2">
    <source>
        <dbReference type="Proteomes" id="UP000464389"/>
    </source>
</evidence>
<protein>
    <submittedName>
        <fullName evidence="1">Uncharacterized protein</fullName>
    </submittedName>
</protein>
<name>A0A6P1UTZ2_9ENTR</name>
<dbReference type="AlphaFoldDB" id="A0A6P1UTZ2"/>
<gene>
    <name evidence="1" type="ORF">GW952_09285</name>
</gene>
<organism evidence="1 2">
    <name type="scientific">Klebsiella michiganensis</name>
    <dbReference type="NCBI Taxonomy" id="1134687"/>
    <lineage>
        <taxon>Bacteria</taxon>
        <taxon>Pseudomonadati</taxon>
        <taxon>Pseudomonadota</taxon>
        <taxon>Gammaproteobacteria</taxon>
        <taxon>Enterobacterales</taxon>
        <taxon>Enterobacteriaceae</taxon>
        <taxon>Klebsiella/Raoultella group</taxon>
        <taxon>Klebsiella</taxon>
    </lineage>
</organism>
<proteinExistence type="predicted"/>
<evidence type="ECO:0000313" key="1">
    <source>
        <dbReference type="EMBL" id="QHS45774.1"/>
    </source>
</evidence>